<feature type="signal peptide" evidence="1">
    <location>
        <begin position="1"/>
        <end position="23"/>
    </location>
</feature>
<evidence type="ECO:0000313" key="3">
    <source>
        <dbReference type="Proteomes" id="UP001363010"/>
    </source>
</evidence>
<dbReference type="RefSeq" id="WP_340362590.1">
    <property type="nucleotide sequence ID" value="NZ_JBBKZV010000002.1"/>
</dbReference>
<accession>A0ABU8VUW7</accession>
<evidence type="ECO:0000313" key="2">
    <source>
        <dbReference type="EMBL" id="MEJ8821547.1"/>
    </source>
</evidence>
<comment type="caution">
    <text evidence="2">The sequence shown here is derived from an EMBL/GenBank/DDBJ whole genome shotgun (WGS) entry which is preliminary data.</text>
</comment>
<dbReference type="Proteomes" id="UP001363010">
    <property type="component" value="Unassembled WGS sequence"/>
</dbReference>
<sequence length="98" mass="10742">MNLIVTAALVAASISANSGISSAAHNPELVFMSKQAVAAISWAKGKEAQYFQDGNYGKEAQRLRAFVHLPDGYSVDLCWMLNEETRRTLVWSQRSGPL</sequence>
<proteinExistence type="predicted"/>
<protein>
    <submittedName>
        <fullName evidence="2">Uncharacterized protein</fullName>
    </submittedName>
</protein>
<gene>
    <name evidence="2" type="ORF">WKW80_05785</name>
</gene>
<reference evidence="2 3" key="1">
    <citation type="submission" date="2024-03" db="EMBL/GenBank/DDBJ databases">
        <title>Novel species of the genus Variovorax.</title>
        <authorList>
            <person name="Liu Q."/>
            <person name="Xin Y.-H."/>
        </authorList>
    </citation>
    <scope>NUCLEOTIDE SEQUENCE [LARGE SCALE GENOMIC DNA]</scope>
    <source>
        <strain evidence="2 3">KACC 18501</strain>
    </source>
</reference>
<name>A0ABU8VUW7_9BURK</name>
<dbReference type="EMBL" id="JBBKZV010000002">
    <property type="protein sequence ID" value="MEJ8821547.1"/>
    <property type="molecule type" value="Genomic_DNA"/>
</dbReference>
<feature type="chain" id="PRO_5046081166" evidence="1">
    <location>
        <begin position="24"/>
        <end position="98"/>
    </location>
</feature>
<organism evidence="2 3">
    <name type="scientific">Variovorax humicola</name>
    <dbReference type="NCBI Taxonomy" id="1769758"/>
    <lineage>
        <taxon>Bacteria</taxon>
        <taxon>Pseudomonadati</taxon>
        <taxon>Pseudomonadota</taxon>
        <taxon>Betaproteobacteria</taxon>
        <taxon>Burkholderiales</taxon>
        <taxon>Comamonadaceae</taxon>
        <taxon>Variovorax</taxon>
    </lineage>
</organism>
<keyword evidence="3" id="KW-1185">Reference proteome</keyword>
<evidence type="ECO:0000256" key="1">
    <source>
        <dbReference type="SAM" id="SignalP"/>
    </source>
</evidence>
<keyword evidence="1" id="KW-0732">Signal</keyword>